<evidence type="ECO:0000313" key="8">
    <source>
        <dbReference type="EMBL" id="KAG9456063.1"/>
    </source>
</evidence>
<evidence type="ECO:0000256" key="7">
    <source>
        <dbReference type="SAM" id="Phobius"/>
    </source>
</evidence>
<evidence type="ECO:0008006" key="10">
    <source>
        <dbReference type="Google" id="ProtNLM"/>
    </source>
</evidence>
<dbReference type="EMBL" id="JAINDJ010000002">
    <property type="protein sequence ID" value="KAG9456063.1"/>
    <property type="molecule type" value="Genomic_DNA"/>
</dbReference>
<feature type="transmembrane region" description="Helical" evidence="7">
    <location>
        <begin position="96"/>
        <end position="113"/>
    </location>
</feature>
<reference evidence="8 9" key="1">
    <citation type="submission" date="2021-07" db="EMBL/GenBank/DDBJ databases">
        <title>The Aristolochia fimbriata genome: insights into angiosperm evolution, floral development and chemical biosynthesis.</title>
        <authorList>
            <person name="Jiao Y."/>
        </authorList>
    </citation>
    <scope>NUCLEOTIDE SEQUENCE [LARGE SCALE GENOMIC DNA]</scope>
    <source>
        <strain evidence="8">IBCAS-2021</strain>
        <tissue evidence="8">Leaf</tissue>
    </source>
</reference>
<keyword evidence="3 7" id="KW-0812">Transmembrane</keyword>
<dbReference type="GO" id="GO:0016020">
    <property type="term" value="C:membrane"/>
    <property type="evidence" value="ECO:0007669"/>
    <property type="project" value="UniProtKB-SubCell"/>
</dbReference>
<dbReference type="GO" id="GO:0009734">
    <property type="term" value="P:auxin-activated signaling pathway"/>
    <property type="evidence" value="ECO:0007669"/>
    <property type="project" value="InterPro"/>
</dbReference>
<keyword evidence="5 7" id="KW-0472">Membrane</keyword>
<feature type="transmembrane region" description="Helical" evidence="7">
    <location>
        <begin position="265"/>
        <end position="289"/>
    </location>
</feature>
<comment type="caution">
    <text evidence="8">The sequence shown here is derived from an EMBL/GenBank/DDBJ whole genome shotgun (WGS) entry which is preliminary data.</text>
</comment>
<sequence length="297" mass="33442">MEDNTPTEAAPPQQSASPPSPESPESPPPPRDDERSSAPVSSLQSRKMNRVLGILNIVCFILSLPLLGGGISLLYMRNYNCEELLRAPEMRLGVGLALMLIFVISNLVLYYGSRCPMPALLAVILPLMIIFILGFALVGAYQIESRAVPNSPMWLKLRVDQNLYWDNIKACLDRTQICPDLGFRTIGQTSYQFSKEKLSRIEYVNATCWINTRKSKDYDQLNYATTSIMGGDCETWDNAQNKLCYDCGACKHGFRKTLEQRWKRMGVFLIIMALLLMNNHVLIFVAHVANKRKAPAF</sequence>
<evidence type="ECO:0000256" key="1">
    <source>
        <dbReference type="ARBA" id="ARBA00004141"/>
    </source>
</evidence>
<feature type="region of interest" description="Disordered" evidence="6">
    <location>
        <begin position="1"/>
        <end position="42"/>
    </location>
</feature>
<keyword evidence="9" id="KW-1185">Reference proteome</keyword>
<comment type="subcellular location">
    <subcellularLocation>
        <location evidence="1">Membrane</location>
        <topology evidence="1">Multi-pass membrane protein</topology>
    </subcellularLocation>
</comment>
<evidence type="ECO:0000256" key="6">
    <source>
        <dbReference type="SAM" id="MobiDB-lite"/>
    </source>
</evidence>
<dbReference type="Pfam" id="PF00335">
    <property type="entry name" value="Tetraspanin"/>
    <property type="match status" value="1"/>
</dbReference>
<dbReference type="InterPro" id="IPR018499">
    <property type="entry name" value="Tetraspanin/Peripherin"/>
</dbReference>
<evidence type="ECO:0000256" key="2">
    <source>
        <dbReference type="ARBA" id="ARBA00006840"/>
    </source>
</evidence>
<organism evidence="8 9">
    <name type="scientific">Aristolochia fimbriata</name>
    <name type="common">White veined hardy Dutchman's pipe vine</name>
    <dbReference type="NCBI Taxonomy" id="158543"/>
    <lineage>
        <taxon>Eukaryota</taxon>
        <taxon>Viridiplantae</taxon>
        <taxon>Streptophyta</taxon>
        <taxon>Embryophyta</taxon>
        <taxon>Tracheophyta</taxon>
        <taxon>Spermatophyta</taxon>
        <taxon>Magnoliopsida</taxon>
        <taxon>Magnoliidae</taxon>
        <taxon>Piperales</taxon>
        <taxon>Aristolochiaceae</taxon>
        <taxon>Aristolochia</taxon>
    </lineage>
</organism>
<evidence type="ECO:0000256" key="4">
    <source>
        <dbReference type="ARBA" id="ARBA00022989"/>
    </source>
</evidence>
<proteinExistence type="inferred from homology"/>
<keyword evidence="4 7" id="KW-1133">Transmembrane helix</keyword>
<name>A0AAV7F911_ARIFI</name>
<feature type="compositionally biased region" description="Pro residues" evidence="6">
    <location>
        <begin position="18"/>
        <end position="29"/>
    </location>
</feature>
<comment type="similarity">
    <text evidence="2">Belongs to the tetraspanin (TM4SF) family.</text>
</comment>
<dbReference type="PANTHER" id="PTHR32191">
    <property type="entry name" value="TETRASPANIN-8-RELATED"/>
    <property type="match status" value="1"/>
</dbReference>
<feature type="transmembrane region" description="Helical" evidence="7">
    <location>
        <begin position="51"/>
        <end position="75"/>
    </location>
</feature>
<dbReference type="Proteomes" id="UP000825729">
    <property type="component" value="Unassembled WGS sequence"/>
</dbReference>
<evidence type="ECO:0000313" key="9">
    <source>
        <dbReference type="Proteomes" id="UP000825729"/>
    </source>
</evidence>
<feature type="transmembrane region" description="Helical" evidence="7">
    <location>
        <begin position="119"/>
        <end position="141"/>
    </location>
</feature>
<gene>
    <name evidence="8" type="ORF">H6P81_000571</name>
</gene>
<protein>
    <recommendedName>
        <fullName evidence="10">Tetraspanin</fullName>
    </recommendedName>
</protein>
<evidence type="ECO:0000256" key="5">
    <source>
        <dbReference type="ARBA" id="ARBA00023136"/>
    </source>
</evidence>
<evidence type="ECO:0000256" key="3">
    <source>
        <dbReference type="ARBA" id="ARBA00022692"/>
    </source>
</evidence>
<accession>A0AAV7F911</accession>
<feature type="compositionally biased region" description="Low complexity" evidence="6">
    <location>
        <begin position="1"/>
        <end position="17"/>
    </location>
</feature>
<dbReference type="AlphaFoldDB" id="A0AAV7F911"/>
<dbReference type="InterPro" id="IPR044991">
    <property type="entry name" value="TET_plant"/>
</dbReference>